<feature type="domain" description="Glycosyltransferase subfamily 4-like N-terminal" evidence="4">
    <location>
        <begin position="100"/>
        <end position="263"/>
    </location>
</feature>
<evidence type="ECO:0000259" key="4">
    <source>
        <dbReference type="Pfam" id="PF13439"/>
    </source>
</evidence>
<proteinExistence type="predicted"/>
<dbReference type="STRING" id="589385.SAMN05421504_10663"/>
<evidence type="ECO:0000259" key="3">
    <source>
        <dbReference type="Pfam" id="PF00534"/>
    </source>
</evidence>
<dbReference type="InterPro" id="IPR028098">
    <property type="entry name" value="Glyco_trans_4-like_N"/>
</dbReference>
<dbReference type="SUPFAM" id="SSF53756">
    <property type="entry name" value="UDP-Glycosyltransferase/glycogen phosphorylase"/>
    <property type="match status" value="1"/>
</dbReference>
<dbReference type="Gene3D" id="3.40.50.2000">
    <property type="entry name" value="Glycogen Phosphorylase B"/>
    <property type="match status" value="2"/>
</dbReference>
<evidence type="ECO:0000256" key="2">
    <source>
        <dbReference type="ARBA" id="ARBA00022679"/>
    </source>
</evidence>
<protein>
    <submittedName>
        <fullName evidence="5">Phosphatidylinositol alpha 1,6-mannosyltransferase</fullName>
    </submittedName>
</protein>
<dbReference type="GO" id="GO:1901137">
    <property type="term" value="P:carbohydrate derivative biosynthetic process"/>
    <property type="evidence" value="ECO:0007669"/>
    <property type="project" value="UniProtKB-ARBA"/>
</dbReference>
<evidence type="ECO:0000313" key="6">
    <source>
        <dbReference type="Proteomes" id="UP000199515"/>
    </source>
</evidence>
<sequence>MDGTRARMDDTRAWMDDTRTWVFEIGCLGVGHGVPRCGTRGAWVWGTACVGGGHGVRGCGWVVGEVFGGRWFGGYGGFGGGWQGEGVRVAIVTESFLPQVNGVTNSVLRVVEHLRERAHDVLIIAPGPGPSEYRGAPVVRIPALDFPGVHSLPIGVPTRTVLTAMAGFRPDVVHLASPFVVGARGLAAARRLRVPSIAVYQTDIAGFAAAYGFGIAARAAWRWVRRLHSRADRTLAPSSDSVEQLRAHGVPRVHRWARGVDIDKFSPSHASEAFRRELAPNGELLVGFVGRLAPEKEVDRLTALAGLDGVRLVVVGDGPELQSLRERIPGAAFLGARYGDELSEAYASLDVFVHTGPHETFCQAIQEAMASGLPVLAPAAGGPKDLVLPGRTGFLLPADRDAFAGALVDKVNDLRDPALRARLGERARKVVLSRTWPAVCHELVGHYEAVTGRAAKAA</sequence>
<dbReference type="Proteomes" id="UP000199515">
    <property type="component" value="Unassembled WGS sequence"/>
</dbReference>
<name>A0A1H3L5G0_9PSEU</name>
<dbReference type="InterPro" id="IPR050194">
    <property type="entry name" value="Glycosyltransferase_grp1"/>
</dbReference>
<dbReference type="PANTHER" id="PTHR45947">
    <property type="entry name" value="SULFOQUINOVOSYL TRANSFERASE SQD2"/>
    <property type="match status" value="1"/>
</dbReference>
<reference evidence="5 6" key="1">
    <citation type="submission" date="2016-10" db="EMBL/GenBank/DDBJ databases">
        <authorList>
            <person name="de Groot N.N."/>
        </authorList>
    </citation>
    <scope>NUCLEOTIDE SEQUENCE [LARGE SCALE GENOMIC DNA]</scope>
    <source>
        <strain evidence="5 6">CPCC 202699</strain>
    </source>
</reference>
<dbReference type="InterPro" id="IPR001296">
    <property type="entry name" value="Glyco_trans_1"/>
</dbReference>
<evidence type="ECO:0000256" key="1">
    <source>
        <dbReference type="ARBA" id="ARBA00022676"/>
    </source>
</evidence>
<keyword evidence="2 5" id="KW-0808">Transferase</keyword>
<organism evidence="5 6">
    <name type="scientific">Amycolatopsis xylanica</name>
    <dbReference type="NCBI Taxonomy" id="589385"/>
    <lineage>
        <taxon>Bacteria</taxon>
        <taxon>Bacillati</taxon>
        <taxon>Actinomycetota</taxon>
        <taxon>Actinomycetes</taxon>
        <taxon>Pseudonocardiales</taxon>
        <taxon>Pseudonocardiaceae</taxon>
        <taxon>Amycolatopsis</taxon>
    </lineage>
</organism>
<gene>
    <name evidence="5" type="ORF">SAMN05421504_10663</name>
</gene>
<dbReference type="Pfam" id="PF00534">
    <property type="entry name" value="Glycos_transf_1"/>
    <property type="match status" value="1"/>
</dbReference>
<dbReference type="PANTHER" id="PTHR45947:SF3">
    <property type="entry name" value="SULFOQUINOVOSYL TRANSFERASE SQD2"/>
    <property type="match status" value="1"/>
</dbReference>
<dbReference type="GO" id="GO:0016758">
    <property type="term" value="F:hexosyltransferase activity"/>
    <property type="evidence" value="ECO:0007669"/>
    <property type="project" value="TreeGrafter"/>
</dbReference>
<dbReference type="CDD" id="cd03814">
    <property type="entry name" value="GT4-like"/>
    <property type="match status" value="1"/>
</dbReference>
<keyword evidence="6" id="KW-1185">Reference proteome</keyword>
<dbReference type="EMBL" id="FNON01000006">
    <property type="protein sequence ID" value="SDY59429.1"/>
    <property type="molecule type" value="Genomic_DNA"/>
</dbReference>
<dbReference type="Pfam" id="PF13439">
    <property type="entry name" value="Glyco_transf_4"/>
    <property type="match status" value="1"/>
</dbReference>
<feature type="domain" description="Glycosyl transferase family 1" evidence="3">
    <location>
        <begin position="273"/>
        <end position="429"/>
    </location>
</feature>
<accession>A0A1H3L5G0</accession>
<evidence type="ECO:0000313" key="5">
    <source>
        <dbReference type="EMBL" id="SDY59429.1"/>
    </source>
</evidence>
<keyword evidence="1 5" id="KW-0328">Glycosyltransferase</keyword>
<dbReference type="AlphaFoldDB" id="A0A1H3L5G0"/>